<dbReference type="InterPro" id="IPR025943">
    <property type="entry name" value="Sigma_54_int_dom_ATP-bd_2"/>
</dbReference>
<dbReference type="GO" id="GO:0043565">
    <property type="term" value="F:sequence-specific DNA binding"/>
    <property type="evidence" value="ECO:0007669"/>
    <property type="project" value="InterPro"/>
</dbReference>
<dbReference type="InterPro" id="IPR000700">
    <property type="entry name" value="PAS-assoc_C"/>
</dbReference>
<evidence type="ECO:0008006" key="12">
    <source>
        <dbReference type="Google" id="ProtNLM"/>
    </source>
</evidence>
<dbReference type="GO" id="GO:0005524">
    <property type="term" value="F:ATP binding"/>
    <property type="evidence" value="ECO:0007669"/>
    <property type="project" value="UniProtKB-KW"/>
</dbReference>
<organism evidence="10 11">
    <name type="scientific">Desulfosarcina alkanivorans</name>
    <dbReference type="NCBI Taxonomy" id="571177"/>
    <lineage>
        <taxon>Bacteria</taxon>
        <taxon>Pseudomonadati</taxon>
        <taxon>Thermodesulfobacteriota</taxon>
        <taxon>Desulfobacteria</taxon>
        <taxon>Desulfobacterales</taxon>
        <taxon>Desulfosarcinaceae</taxon>
        <taxon>Desulfosarcina</taxon>
    </lineage>
</organism>
<dbReference type="RefSeq" id="WP_155319263.1">
    <property type="nucleotide sequence ID" value="NZ_AP021874.1"/>
</dbReference>
<evidence type="ECO:0000256" key="1">
    <source>
        <dbReference type="ARBA" id="ARBA00022741"/>
    </source>
</evidence>
<dbReference type="SUPFAM" id="SSF55785">
    <property type="entry name" value="PYP-like sensor domain (PAS domain)"/>
    <property type="match status" value="1"/>
</dbReference>
<dbReference type="SMART" id="SM00091">
    <property type="entry name" value="PAS"/>
    <property type="match status" value="1"/>
</dbReference>
<dbReference type="PANTHER" id="PTHR32071:SF57">
    <property type="entry name" value="C4-DICARBOXYLATE TRANSPORT TRANSCRIPTIONAL REGULATORY PROTEIN DCTD"/>
    <property type="match status" value="1"/>
</dbReference>
<dbReference type="Gene3D" id="3.30.450.20">
    <property type="entry name" value="PAS domain"/>
    <property type="match status" value="1"/>
</dbReference>
<dbReference type="InterPro" id="IPR002197">
    <property type="entry name" value="HTH_Fis"/>
</dbReference>
<dbReference type="SMART" id="SM00086">
    <property type="entry name" value="PAC"/>
    <property type="match status" value="1"/>
</dbReference>
<dbReference type="SMART" id="SM00382">
    <property type="entry name" value="AAA"/>
    <property type="match status" value="1"/>
</dbReference>
<dbReference type="InterPro" id="IPR000014">
    <property type="entry name" value="PAS"/>
</dbReference>
<dbReference type="InterPro" id="IPR027417">
    <property type="entry name" value="P-loop_NTPase"/>
</dbReference>
<keyword evidence="1" id="KW-0547">Nucleotide-binding</keyword>
<evidence type="ECO:0000256" key="3">
    <source>
        <dbReference type="ARBA" id="ARBA00023015"/>
    </source>
</evidence>
<dbReference type="OrthoDB" id="236556at2"/>
<dbReference type="InterPro" id="IPR025944">
    <property type="entry name" value="Sigma_54_int_dom_CS"/>
</dbReference>
<dbReference type="NCBIfam" id="TIGR00229">
    <property type="entry name" value="sensory_box"/>
    <property type="match status" value="1"/>
</dbReference>
<dbReference type="PROSITE" id="PS50112">
    <property type="entry name" value="PAS"/>
    <property type="match status" value="1"/>
</dbReference>
<feature type="coiled-coil region" evidence="6">
    <location>
        <begin position="8"/>
        <end position="56"/>
    </location>
</feature>
<feature type="domain" description="Sigma-54 factor interaction" evidence="7">
    <location>
        <begin position="222"/>
        <end position="451"/>
    </location>
</feature>
<dbReference type="SUPFAM" id="SSF52540">
    <property type="entry name" value="P-loop containing nucleoside triphosphate hydrolases"/>
    <property type="match status" value="1"/>
</dbReference>
<dbReference type="FunFam" id="3.40.50.300:FF:000006">
    <property type="entry name" value="DNA-binding transcriptional regulator NtrC"/>
    <property type="match status" value="1"/>
</dbReference>
<evidence type="ECO:0000256" key="5">
    <source>
        <dbReference type="ARBA" id="ARBA00023163"/>
    </source>
</evidence>
<dbReference type="GO" id="GO:0006355">
    <property type="term" value="P:regulation of DNA-templated transcription"/>
    <property type="evidence" value="ECO:0007669"/>
    <property type="project" value="InterPro"/>
</dbReference>
<dbReference type="SUPFAM" id="SSF46689">
    <property type="entry name" value="Homeodomain-like"/>
    <property type="match status" value="1"/>
</dbReference>
<keyword evidence="5" id="KW-0804">Transcription</keyword>
<evidence type="ECO:0000259" key="9">
    <source>
        <dbReference type="PROSITE" id="PS50113"/>
    </source>
</evidence>
<dbReference type="Pfam" id="PF13426">
    <property type="entry name" value="PAS_9"/>
    <property type="match status" value="1"/>
</dbReference>
<dbReference type="PROSITE" id="PS00688">
    <property type="entry name" value="SIGMA54_INTERACT_3"/>
    <property type="match status" value="1"/>
</dbReference>
<dbReference type="PROSITE" id="PS50113">
    <property type="entry name" value="PAC"/>
    <property type="match status" value="1"/>
</dbReference>
<evidence type="ECO:0000313" key="10">
    <source>
        <dbReference type="EMBL" id="BBO71426.1"/>
    </source>
</evidence>
<dbReference type="Pfam" id="PF25601">
    <property type="entry name" value="AAA_lid_14"/>
    <property type="match status" value="1"/>
</dbReference>
<dbReference type="Gene3D" id="3.40.50.300">
    <property type="entry name" value="P-loop containing nucleotide triphosphate hydrolases"/>
    <property type="match status" value="1"/>
</dbReference>
<feature type="domain" description="PAC" evidence="9">
    <location>
        <begin position="127"/>
        <end position="179"/>
    </location>
</feature>
<evidence type="ECO:0000259" key="8">
    <source>
        <dbReference type="PROSITE" id="PS50112"/>
    </source>
</evidence>
<sequence>MAQTKGGIKALEAKCRLLEGQCSEYVEALKKTNHELEDQVSKLKKAEVRLSDSESKFRKVFEYAPFGAAMTDMDGKIVLANRAMCEMMGYPKNELENMHFSEFTHSDDQGPNIELFKKLVSNEIDHYKMEKKYVRKSGQVFWGSLAVILVKETHSNETMIIGMVEDISKQKLVEEELKRHRDSLEAIVAERTSEIRSLKDRLQAENVLLKQELADTHRYGTIIGQSLSIKSVISQIELVAPTKSSVLIQGESGTGKELVAREIHKNSDRKAHAFIRVNCAAIPKELYESEFFGHVKGAYTGAVKDRVGRFEAADGGTIFLDEVGEIPLSLQTKLLRVLQEGEYERLGEERTRKVDVRVIAATNKKLKEEVKNKAFRDDLFYRLNVFPIHVSPLKDRIDDIPLLASHFIEKLSREMNLPMPQLTKANVLDLQAYDWPGNVRELENAIERAMILSRSKKLNFRTILEGEGVPVVPDRQDSSNLYVDGILSADDLYELERDNMIRALKHCNWKIYTDTGAAKLLGIKPTTLIERMKRMKIKKPKNQS</sequence>
<evidence type="ECO:0000256" key="4">
    <source>
        <dbReference type="ARBA" id="ARBA00023125"/>
    </source>
</evidence>
<dbReference type="Pfam" id="PF02954">
    <property type="entry name" value="HTH_8"/>
    <property type="match status" value="1"/>
</dbReference>
<evidence type="ECO:0000256" key="2">
    <source>
        <dbReference type="ARBA" id="ARBA00022840"/>
    </source>
</evidence>
<dbReference type="EMBL" id="AP021874">
    <property type="protein sequence ID" value="BBO71426.1"/>
    <property type="molecule type" value="Genomic_DNA"/>
</dbReference>
<dbReference type="CDD" id="cd00009">
    <property type="entry name" value="AAA"/>
    <property type="match status" value="1"/>
</dbReference>
<dbReference type="PANTHER" id="PTHR32071">
    <property type="entry name" value="TRANSCRIPTIONAL REGULATORY PROTEIN"/>
    <property type="match status" value="1"/>
</dbReference>
<dbReference type="Gene3D" id="1.10.10.60">
    <property type="entry name" value="Homeodomain-like"/>
    <property type="match status" value="1"/>
</dbReference>
<keyword evidence="2" id="KW-0067">ATP-binding</keyword>
<dbReference type="PROSITE" id="PS50045">
    <property type="entry name" value="SIGMA54_INTERACT_4"/>
    <property type="match status" value="1"/>
</dbReference>
<keyword evidence="3" id="KW-0805">Transcription regulation</keyword>
<feature type="domain" description="PAS" evidence="8">
    <location>
        <begin position="53"/>
        <end position="123"/>
    </location>
</feature>
<evidence type="ECO:0000259" key="7">
    <source>
        <dbReference type="PROSITE" id="PS50045"/>
    </source>
</evidence>
<gene>
    <name evidence="10" type="ORF">DSCA_53560</name>
</gene>
<dbReference type="InterPro" id="IPR035965">
    <property type="entry name" value="PAS-like_dom_sf"/>
</dbReference>
<dbReference type="AlphaFoldDB" id="A0A5K7YQ96"/>
<evidence type="ECO:0000313" key="11">
    <source>
        <dbReference type="Proteomes" id="UP000427906"/>
    </source>
</evidence>
<protein>
    <recommendedName>
        <fullName evidence="12">Fis family transcriptional regulator</fullName>
    </recommendedName>
</protein>
<dbReference type="Proteomes" id="UP000427906">
    <property type="component" value="Chromosome"/>
</dbReference>
<dbReference type="InterPro" id="IPR025662">
    <property type="entry name" value="Sigma_54_int_dom_ATP-bd_1"/>
</dbReference>
<accession>A0A5K7YQ96</accession>
<dbReference type="Gene3D" id="1.10.8.60">
    <property type="match status" value="1"/>
</dbReference>
<keyword evidence="4" id="KW-0238">DNA-binding</keyword>
<dbReference type="InterPro" id="IPR058031">
    <property type="entry name" value="AAA_lid_NorR"/>
</dbReference>
<dbReference type="Pfam" id="PF00158">
    <property type="entry name" value="Sigma54_activat"/>
    <property type="match status" value="1"/>
</dbReference>
<keyword evidence="11" id="KW-1185">Reference proteome</keyword>
<keyword evidence="6" id="KW-0175">Coiled coil</keyword>
<reference evidence="10 11" key="1">
    <citation type="submission" date="2019-11" db="EMBL/GenBank/DDBJ databases">
        <title>Comparative genomics of hydrocarbon-degrading Desulfosarcina strains.</title>
        <authorList>
            <person name="Watanabe M."/>
            <person name="Kojima H."/>
            <person name="Fukui M."/>
        </authorList>
    </citation>
    <scope>NUCLEOTIDE SEQUENCE [LARGE SCALE GENOMIC DNA]</scope>
    <source>
        <strain evidence="10 11">PL12</strain>
    </source>
</reference>
<dbReference type="KEGG" id="dalk:DSCA_53560"/>
<evidence type="ECO:0000256" key="6">
    <source>
        <dbReference type="SAM" id="Coils"/>
    </source>
</evidence>
<name>A0A5K7YQ96_9BACT</name>
<dbReference type="InterPro" id="IPR001610">
    <property type="entry name" value="PAC"/>
</dbReference>
<dbReference type="InterPro" id="IPR009057">
    <property type="entry name" value="Homeodomain-like_sf"/>
</dbReference>
<dbReference type="InterPro" id="IPR002078">
    <property type="entry name" value="Sigma_54_int"/>
</dbReference>
<proteinExistence type="predicted"/>
<dbReference type="InterPro" id="IPR003593">
    <property type="entry name" value="AAA+_ATPase"/>
</dbReference>
<dbReference type="CDD" id="cd00130">
    <property type="entry name" value="PAS"/>
    <property type="match status" value="1"/>
</dbReference>
<dbReference type="PROSITE" id="PS00676">
    <property type="entry name" value="SIGMA54_INTERACT_2"/>
    <property type="match status" value="1"/>
</dbReference>
<dbReference type="PROSITE" id="PS00675">
    <property type="entry name" value="SIGMA54_INTERACT_1"/>
    <property type="match status" value="1"/>
</dbReference>